<accession>A0A3Q9HRX4</accession>
<feature type="repeat" description="TPR" evidence="1">
    <location>
        <begin position="211"/>
        <end position="244"/>
    </location>
</feature>
<reference evidence="2 3" key="1">
    <citation type="submission" date="2016-07" db="EMBL/GenBank/DDBJ databases">
        <title>Genome and transcriptome analysis of iron-reducing fermentative bacteria Anoxybacter fermentans.</title>
        <authorList>
            <person name="Zeng X."/>
            <person name="Shao Z."/>
        </authorList>
    </citation>
    <scope>NUCLEOTIDE SEQUENCE [LARGE SCALE GENOMIC DNA]</scope>
    <source>
        <strain evidence="2 3">DY22613</strain>
    </source>
</reference>
<dbReference type="Pfam" id="PF13424">
    <property type="entry name" value="TPR_12"/>
    <property type="match status" value="1"/>
</dbReference>
<name>A0A3Q9HRX4_9FIRM</name>
<dbReference type="InterPro" id="IPR019734">
    <property type="entry name" value="TPR_rpt"/>
</dbReference>
<dbReference type="EMBL" id="CP016379">
    <property type="protein sequence ID" value="AZR74177.1"/>
    <property type="molecule type" value="Genomic_DNA"/>
</dbReference>
<dbReference type="PROSITE" id="PS50005">
    <property type="entry name" value="TPR"/>
    <property type="match status" value="1"/>
</dbReference>
<evidence type="ECO:0000256" key="1">
    <source>
        <dbReference type="PROSITE-ProRule" id="PRU00339"/>
    </source>
</evidence>
<evidence type="ECO:0000313" key="3">
    <source>
        <dbReference type="Proteomes" id="UP000267250"/>
    </source>
</evidence>
<dbReference type="InterPro" id="IPR011990">
    <property type="entry name" value="TPR-like_helical_dom_sf"/>
</dbReference>
<dbReference type="AlphaFoldDB" id="A0A3Q9HRX4"/>
<dbReference type="Proteomes" id="UP000267250">
    <property type="component" value="Chromosome"/>
</dbReference>
<keyword evidence="1" id="KW-0802">TPR repeat</keyword>
<dbReference type="OrthoDB" id="2079738at2"/>
<dbReference type="Gene3D" id="1.25.40.10">
    <property type="entry name" value="Tetratricopeptide repeat domain"/>
    <property type="match status" value="1"/>
</dbReference>
<sequence length="329" mass="38518">MIISAEIDLDQRYELALDLKKKGKYVDLLEVATENAAFARYLSSLSDLAKNLELQAFAYYKLQYYKKSLEKFETILSKETEVVMCLGNEFINRIKFGAAIDKNILGDLQGAYQLLTVILDNSEDEDLKTKVIITLSYVFQYLYQISNKEFYVNNAINFLQDKIKSGTLNTQMLEFYKTALGIALLQKKETNKALKLLTEVLNTTTSDYIASHAMNELAWLYIQLKKYDQADEYLNKAYEILKNVDDKVELARNYFLRGLWYKEQNQYERAEYYLKESANIFEEKQVLLELLNVSYELFKIYERVNPAKAAKFFVTCEKIREKIYTPEEV</sequence>
<dbReference type="SUPFAM" id="SSF48452">
    <property type="entry name" value="TPR-like"/>
    <property type="match status" value="1"/>
</dbReference>
<organism evidence="2 3">
    <name type="scientific">Anoxybacter fermentans</name>
    <dbReference type="NCBI Taxonomy" id="1323375"/>
    <lineage>
        <taxon>Bacteria</taxon>
        <taxon>Bacillati</taxon>
        <taxon>Bacillota</taxon>
        <taxon>Clostridia</taxon>
        <taxon>Halanaerobiales</taxon>
        <taxon>Anoxybacter</taxon>
    </lineage>
</organism>
<dbReference type="KEGG" id="aft:BBF96_12690"/>
<evidence type="ECO:0000313" key="2">
    <source>
        <dbReference type="EMBL" id="AZR74177.1"/>
    </source>
</evidence>
<gene>
    <name evidence="2" type="ORF">BBF96_12690</name>
</gene>
<proteinExistence type="predicted"/>
<dbReference type="RefSeq" id="WP_127017533.1">
    <property type="nucleotide sequence ID" value="NZ_CP016379.1"/>
</dbReference>
<keyword evidence="3" id="KW-1185">Reference proteome</keyword>
<protein>
    <submittedName>
        <fullName evidence="2">Uncharacterized protein</fullName>
    </submittedName>
</protein>
<dbReference type="SMART" id="SM00028">
    <property type="entry name" value="TPR"/>
    <property type="match status" value="3"/>
</dbReference>